<dbReference type="RefSeq" id="WP_342849194.1">
    <property type="nucleotide sequence ID" value="NZ_JBBMQO010000009.1"/>
</dbReference>
<dbReference type="InterPro" id="IPR005532">
    <property type="entry name" value="SUMF_dom"/>
</dbReference>
<dbReference type="Proteomes" id="UP001477870">
    <property type="component" value="Unassembled WGS sequence"/>
</dbReference>
<sequence length="288" mass="32060">MNQKLITSGGLLLSCTAIINATSSFSDNILVPELVEISAGQHEYRMAGDFLKDGKPTSAPQIDVSFARSLYMMKYQVSNREYAQCVADAACALPFKQNHTLIDDKPVTGVSFIDAQSYARWLTQKTGITWRLPSDVEWTYSAGSRFFDDVLDGDSADPSKHALLKYQQVIDLNIKSDPIVKPKGAYGINELGIYDQSGNVWEWTDTCYQRSVVNMNGEIETSGKENCAIRVVEGKHRSYMTIFIQDAKSGGCGVGPSPDYFGIRLVRDNPAFFSFQRARNWWTLLTGS</sequence>
<dbReference type="PANTHER" id="PTHR23150">
    <property type="entry name" value="SULFATASE MODIFYING FACTOR 1, 2"/>
    <property type="match status" value="1"/>
</dbReference>
<protein>
    <submittedName>
        <fullName evidence="2">SUMF1/EgtB/PvdO family nonheme iron enzyme</fullName>
    </submittedName>
</protein>
<keyword evidence="3" id="KW-1185">Reference proteome</keyword>
<dbReference type="Gene3D" id="3.90.1580.10">
    <property type="entry name" value="paralog of FGE (formylglycine-generating enzyme)"/>
    <property type="match status" value="1"/>
</dbReference>
<dbReference type="SUPFAM" id="SSF56436">
    <property type="entry name" value="C-type lectin-like"/>
    <property type="match status" value="1"/>
</dbReference>
<dbReference type="InterPro" id="IPR051043">
    <property type="entry name" value="Sulfatase_Mod_Factor_Kinase"/>
</dbReference>
<dbReference type="InterPro" id="IPR042095">
    <property type="entry name" value="SUMF_sf"/>
</dbReference>
<dbReference type="PROSITE" id="PS51257">
    <property type="entry name" value="PROKAR_LIPOPROTEIN"/>
    <property type="match status" value="1"/>
</dbReference>
<organism evidence="2 3">
    <name type="scientific">Ahrensia kielensis</name>
    <dbReference type="NCBI Taxonomy" id="76980"/>
    <lineage>
        <taxon>Bacteria</taxon>
        <taxon>Pseudomonadati</taxon>
        <taxon>Pseudomonadota</taxon>
        <taxon>Alphaproteobacteria</taxon>
        <taxon>Hyphomicrobiales</taxon>
        <taxon>Ahrensiaceae</taxon>
        <taxon>Ahrensia</taxon>
    </lineage>
</organism>
<dbReference type="Pfam" id="PF03781">
    <property type="entry name" value="FGE-sulfatase"/>
    <property type="match status" value="1"/>
</dbReference>
<reference evidence="2 3" key="1">
    <citation type="submission" date="2024-03" db="EMBL/GenBank/DDBJ databases">
        <title>Community enrichment and isolation of bacterial strains for fucoidan degradation.</title>
        <authorList>
            <person name="Sichert A."/>
        </authorList>
    </citation>
    <scope>NUCLEOTIDE SEQUENCE [LARGE SCALE GENOMIC DNA]</scope>
    <source>
        <strain evidence="2 3">AS62</strain>
    </source>
</reference>
<name>A0ABU9TA35_9HYPH</name>
<accession>A0ABU9TA35</accession>
<proteinExistence type="predicted"/>
<dbReference type="PANTHER" id="PTHR23150:SF19">
    <property type="entry name" value="FORMYLGLYCINE-GENERATING ENZYME"/>
    <property type="match status" value="1"/>
</dbReference>
<dbReference type="EMBL" id="JBBMQO010000009">
    <property type="protein sequence ID" value="MEM5502991.1"/>
    <property type="molecule type" value="Genomic_DNA"/>
</dbReference>
<comment type="caution">
    <text evidence="2">The sequence shown here is derived from an EMBL/GenBank/DDBJ whole genome shotgun (WGS) entry which is preliminary data.</text>
</comment>
<evidence type="ECO:0000313" key="3">
    <source>
        <dbReference type="Proteomes" id="UP001477870"/>
    </source>
</evidence>
<dbReference type="InterPro" id="IPR016187">
    <property type="entry name" value="CTDL_fold"/>
</dbReference>
<gene>
    <name evidence="2" type="ORF">WNY59_15490</name>
</gene>
<feature type="domain" description="Sulfatase-modifying factor enzyme-like" evidence="1">
    <location>
        <begin position="31"/>
        <end position="267"/>
    </location>
</feature>
<evidence type="ECO:0000259" key="1">
    <source>
        <dbReference type="Pfam" id="PF03781"/>
    </source>
</evidence>
<evidence type="ECO:0000313" key="2">
    <source>
        <dbReference type="EMBL" id="MEM5502991.1"/>
    </source>
</evidence>